<feature type="region of interest" description="Disordered" evidence="1">
    <location>
        <begin position="1"/>
        <end position="50"/>
    </location>
</feature>
<name>A0A418W0D8_9PROT</name>
<accession>A0A418W0D8</accession>
<organism evidence="2 3">
    <name type="scientific">Azospirillum cavernae</name>
    <dbReference type="NCBI Taxonomy" id="2320860"/>
    <lineage>
        <taxon>Bacteria</taxon>
        <taxon>Pseudomonadati</taxon>
        <taxon>Pseudomonadota</taxon>
        <taxon>Alphaproteobacteria</taxon>
        <taxon>Rhodospirillales</taxon>
        <taxon>Azospirillaceae</taxon>
        <taxon>Azospirillum</taxon>
    </lineage>
</organism>
<gene>
    <name evidence="2" type="ORF">D3877_02150</name>
</gene>
<feature type="compositionally biased region" description="Polar residues" evidence="1">
    <location>
        <begin position="16"/>
        <end position="34"/>
    </location>
</feature>
<comment type="caution">
    <text evidence="2">The sequence shown here is derived from an EMBL/GenBank/DDBJ whole genome shotgun (WGS) entry which is preliminary data.</text>
</comment>
<protein>
    <submittedName>
        <fullName evidence="2">Uncharacterized protein</fullName>
    </submittedName>
</protein>
<evidence type="ECO:0000313" key="3">
    <source>
        <dbReference type="Proteomes" id="UP000283458"/>
    </source>
</evidence>
<dbReference type="Proteomes" id="UP000283458">
    <property type="component" value="Unassembled WGS sequence"/>
</dbReference>
<reference evidence="2 3" key="1">
    <citation type="submission" date="2018-09" db="EMBL/GenBank/DDBJ databases">
        <authorList>
            <person name="Zhu H."/>
        </authorList>
    </citation>
    <scope>NUCLEOTIDE SEQUENCE [LARGE SCALE GENOMIC DNA]</scope>
    <source>
        <strain evidence="2 3">K2W22B-5</strain>
    </source>
</reference>
<sequence>MRREPRRFGTPAMQITGYSSYATNPYAQTRSTTKSGASESGASNGEVAAPKTSAADAFLAEAKKTPAQRIRDDWLARHKMSEEDLQSMDSKKREAIEKEIAEEIKRKLSGKDAQRGAALNMVA</sequence>
<keyword evidence="3" id="KW-1185">Reference proteome</keyword>
<evidence type="ECO:0000256" key="1">
    <source>
        <dbReference type="SAM" id="MobiDB-lite"/>
    </source>
</evidence>
<evidence type="ECO:0000313" key="2">
    <source>
        <dbReference type="EMBL" id="RJF83486.1"/>
    </source>
</evidence>
<proteinExistence type="predicted"/>
<dbReference type="EMBL" id="QYUL01000001">
    <property type="protein sequence ID" value="RJF83486.1"/>
    <property type="molecule type" value="Genomic_DNA"/>
</dbReference>
<feature type="compositionally biased region" description="Low complexity" evidence="1">
    <location>
        <begin position="35"/>
        <end position="49"/>
    </location>
</feature>
<dbReference type="AlphaFoldDB" id="A0A418W0D8"/>